<sequence length="125" mass="14326">MFIWMSSTRSFERQSRNRSVPPIANSIAPDIVRGCNETHLRNVVDGELLARALGHHHDGDYHEQQEYYVGHRYLGDVLHFESGVRFYQVERVQSVRKERERGTRGRRGDVGDGPGKEGETGSVKF</sequence>
<dbReference type="EMBL" id="HBUE01185232">
    <property type="protein sequence ID" value="CAG6522253.1"/>
    <property type="molecule type" value="Transcribed_RNA"/>
</dbReference>
<protein>
    <submittedName>
        <fullName evidence="2">(northern house mosquito) hypothetical protein</fullName>
    </submittedName>
</protein>
<feature type="compositionally biased region" description="Basic and acidic residues" evidence="1">
    <location>
        <begin position="93"/>
        <end position="119"/>
    </location>
</feature>
<dbReference type="AlphaFoldDB" id="A0A8D8GWJ6"/>
<evidence type="ECO:0000256" key="1">
    <source>
        <dbReference type="SAM" id="MobiDB-lite"/>
    </source>
</evidence>
<accession>A0A8D8GWJ6</accession>
<dbReference type="EMBL" id="HBUE01290929">
    <property type="protein sequence ID" value="CAG6573870.1"/>
    <property type="molecule type" value="Transcribed_RNA"/>
</dbReference>
<feature type="region of interest" description="Disordered" evidence="1">
    <location>
        <begin position="93"/>
        <end position="125"/>
    </location>
</feature>
<reference evidence="2" key="1">
    <citation type="submission" date="2021-05" db="EMBL/GenBank/DDBJ databases">
        <authorList>
            <person name="Alioto T."/>
            <person name="Alioto T."/>
            <person name="Gomez Garrido J."/>
        </authorList>
    </citation>
    <scope>NUCLEOTIDE SEQUENCE</scope>
</reference>
<evidence type="ECO:0000313" key="2">
    <source>
        <dbReference type="EMBL" id="CAG6522253.1"/>
    </source>
</evidence>
<name>A0A8D8GWJ6_CULPI</name>
<proteinExistence type="predicted"/>
<organism evidence="2">
    <name type="scientific">Culex pipiens</name>
    <name type="common">House mosquito</name>
    <dbReference type="NCBI Taxonomy" id="7175"/>
    <lineage>
        <taxon>Eukaryota</taxon>
        <taxon>Metazoa</taxon>
        <taxon>Ecdysozoa</taxon>
        <taxon>Arthropoda</taxon>
        <taxon>Hexapoda</taxon>
        <taxon>Insecta</taxon>
        <taxon>Pterygota</taxon>
        <taxon>Neoptera</taxon>
        <taxon>Endopterygota</taxon>
        <taxon>Diptera</taxon>
        <taxon>Nematocera</taxon>
        <taxon>Culicoidea</taxon>
        <taxon>Culicidae</taxon>
        <taxon>Culicinae</taxon>
        <taxon>Culicini</taxon>
        <taxon>Culex</taxon>
        <taxon>Culex</taxon>
    </lineage>
</organism>